<keyword evidence="2" id="KW-1185">Reference proteome</keyword>
<evidence type="ECO:0000313" key="2">
    <source>
        <dbReference type="Proteomes" id="UP000032142"/>
    </source>
</evidence>
<sequence>MFRVLELNVLPTVEVLHLLQILHSSCE</sequence>
<protein>
    <submittedName>
        <fullName evidence="1">Uncharacterized protein</fullName>
    </submittedName>
</protein>
<accession>A0A0B0P375</accession>
<proteinExistence type="predicted"/>
<gene>
    <name evidence="1" type="ORF">F383_26148</name>
</gene>
<reference evidence="2" key="1">
    <citation type="submission" date="2014-09" db="EMBL/GenBank/DDBJ databases">
        <authorList>
            <person name="Mudge J."/>
            <person name="Ramaraj T."/>
            <person name="Lindquist I.E."/>
            <person name="Bharti A.K."/>
            <person name="Sundararajan A."/>
            <person name="Cameron C.T."/>
            <person name="Woodward J.E."/>
            <person name="May G.D."/>
            <person name="Brubaker C."/>
            <person name="Broadhvest J."/>
            <person name="Wilkins T.A."/>
        </authorList>
    </citation>
    <scope>NUCLEOTIDE SEQUENCE</scope>
    <source>
        <strain evidence="2">cv. AKA8401</strain>
    </source>
</reference>
<dbReference type="EMBL" id="KN412723">
    <property type="protein sequence ID" value="KHG19312.1"/>
    <property type="molecule type" value="Genomic_DNA"/>
</dbReference>
<evidence type="ECO:0000313" key="1">
    <source>
        <dbReference type="EMBL" id="KHG19312.1"/>
    </source>
</evidence>
<dbReference type="Proteomes" id="UP000032142">
    <property type="component" value="Unassembled WGS sequence"/>
</dbReference>
<dbReference type="AlphaFoldDB" id="A0A0B0P375"/>
<name>A0A0B0P375_GOSAR</name>
<organism evidence="1 2">
    <name type="scientific">Gossypium arboreum</name>
    <name type="common">Tree cotton</name>
    <name type="synonym">Gossypium nanking</name>
    <dbReference type="NCBI Taxonomy" id="29729"/>
    <lineage>
        <taxon>Eukaryota</taxon>
        <taxon>Viridiplantae</taxon>
        <taxon>Streptophyta</taxon>
        <taxon>Embryophyta</taxon>
        <taxon>Tracheophyta</taxon>
        <taxon>Spermatophyta</taxon>
        <taxon>Magnoliopsida</taxon>
        <taxon>eudicotyledons</taxon>
        <taxon>Gunneridae</taxon>
        <taxon>Pentapetalae</taxon>
        <taxon>rosids</taxon>
        <taxon>malvids</taxon>
        <taxon>Malvales</taxon>
        <taxon>Malvaceae</taxon>
        <taxon>Malvoideae</taxon>
        <taxon>Gossypium</taxon>
    </lineage>
</organism>